<gene>
    <name evidence="2" type="ORF">CEXT_721461</name>
</gene>
<feature type="region of interest" description="Disordered" evidence="1">
    <location>
        <begin position="60"/>
        <end position="84"/>
    </location>
</feature>
<proteinExistence type="predicted"/>
<evidence type="ECO:0000313" key="2">
    <source>
        <dbReference type="EMBL" id="GIY86295.1"/>
    </source>
</evidence>
<accession>A0AAV4WX15</accession>
<evidence type="ECO:0000256" key="1">
    <source>
        <dbReference type="SAM" id="MobiDB-lite"/>
    </source>
</evidence>
<dbReference type="EMBL" id="BPLR01016774">
    <property type="protein sequence ID" value="GIY86295.1"/>
    <property type="molecule type" value="Genomic_DNA"/>
</dbReference>
<evidence type="ECO:0000313" key="3">
    <source>
        <dbReference type="Proteomes" id="UP001054945"/>
    </source>
</evidence>
<keyword evidence="3" id="KW-1185">Reference proteome</keyword>
<reference evidence="2 3" key="1">
    <citation type="submission" date="2021-06" db="EMBL/GenBank/DDBJ databases">
        <title>Caerostris extrusa draft genome.</title>
        <authorList>
            <person name="Kono N."/>
            <person name="Arakawa K."/>
        </authorList>
    </citation>
    <scope>NUCLEOTIDE SEQUENCE [LARGE SCALE GENOMIC DNA]</scope>
</reference>
<comment type="caution">
    <text evidence="2">The sequence shown here is derived from an EMBL/GenBank/DDBJ whole genome shotgun (WGS) entry which is preliminary data.</text>
</comment>
<sequence length="84" mass="9309">MLRMMSGKLDKHKRHNNVQQHLVPVQNITSNPFASHTLLTNNAFSLTPSPYLSFVDAEVRHGSDRSRAKSPGAVRQPLAAECTV</sequence>
<dbReference type="Proteomes" id="UP001054945">
    <property type="component" value="Unassembled WGS sequence"/>
</dbReference>
<name>A0AAV4WX15_CAEEX</name>
<protein>
    <submittedName>
        <fullName evidence="2">Uncharacterized protein</fullName>
    </submittedName>
</protein>
<organism evidence="2 3">
    <name type="scientific">Caerostris extrusa</name>
    <name type="common">Bark spider</name>
    <name type="synonym">Caerostris bankana</name>
    <dbReference type="NCBI Taxonomy" id="172846"/>
    <lineage>
        <taxon>Eukaryota</taxon>
        <taxon>Metazoa</taxon>
        <taxon>Ecdysozoa</taxon>
        <taxon>Arthropoda</taxon>
        <taxon>Chelicerata</taxon>
        <taxon>Arachnida</taxon>
        <taxon>Araneae</taxon>
        <taxon>Araneomorphae</taxon>
        <taxon>Entelegynae</taxon>
        <taxon>Araneoidea</taxon>
        <taxon>Araneidae</taxon>
        <taxon>Caerostris</taxon>
    </lineage>
</organism>
<dbReference type="AlphaFoldDB" id="A0AAV4WX15"/>